<reference evidence="3 4" key="1">
    <citation type="journal article" date="2013" name="BMC Genomics">
        <title>The miniature genome of a carnivorous plant Genlisea aurea contains a low number of genes and short non-coding sequences.</title>
        <authorList>
            <person name="Leushkin E.V."/>
            <person name="Sutormin R.A."/>
            <person name="Nabieva E.R."/>
            <person name="Penin A.A."/>
            <person name="Kondrashov A.S."/>
            <person name="Logacheva M.D."/>
        </authorList>
    </citation>
    <scope>NUCLEOTIDE SEQUENCE [LARGE SCALE GENOMIC DNA]</scope>
</reference>
<evidence type="ECO:0000256" key="1">
    <source>
        <dbReference type="SAM" id="MobiDB-lite"/>
    </source>
</evidence>
<comment type="caution">
    <text evidence="3">The sequence shown here is derived from an EMBL/GenBank/DDBJ whole genome shotgun (WGS) entry which is preliminary data.</text>
</comment>
<feature type="compositionally biased region" description="Basic and acidic residues" evidence="1">
    <location>
        <begin position="253"/>
        <end position="270"/>
    </location>
</feature>
<dbReference type="Pfam" id="PF14309">
    <property type="entry name" value="DUF4378"/>
    <property type="match status" value="1"/>
</dbReference>
<evidence type="ECO:0000313" key="4">
    <source>
        <dbReference type="Proteomes" id="UP000015453"/>
    </source>
</evidence>
<organism evidence="3 4">
    <name type="scientific">Genlisea aurea</name>
    <dbReference type="NCBI Taxonomy" id="192259"/>
    <lineage>
        <taxon>Eukaryota</taxon>
        <taxon>Viridiplantae</taxon>
        <taxon>Streptophyta</taxon>
        <taxon>Embryophyta</taxon>
        <taxon>Tracheophyta</taxon>
        <taxon>Spermatophyta</taxon>
        <taxon>Magnoliopsida</taxon>
        <taxon>eudicotyledons</taxon>
        <taxon>Gunneridae</taxon>
        <taxon>Pentapetalae</taxon>
        <taxon>asterids</taxon>
        <taxon>lamiids</taxon>
        <taxon>Lamiales</taxon>
        <taxon>Lentibulariaceae</taxon>
        <taxon>Genlisea</taxon>
    </lineage>
</organism>
<evidence type="ECO:0000259" key="2">
    <source>
        <dbReference type="Pfam" id="PF14309"/>
    </source>
</evidence>
<accession>S8E074</accession>
<protein>
    <recommendedName>
        <fullName evidence="2">DUF4378 domain-containing protein</fullName>
    </recommendedName>
</protein>
<dbReference type="PANTHER" id="PTHR47212">
    <property type="entry name" value="ADHESIN-LIKE PROTEIN, PUTATIVE (DUF3741)-RELATED"/>
    <property type="match status" value="1"/>
</dbReference>
<dbReference type="AlphaFoldDB" id="S8E074"/>
<evidence type="ECO:0000313" key="3">
    <source>
        <dbReference type="EMBL" id="EPS65717.1"/>
    </source>
</evidence>
<name>S8E074_9LAMI</name>
<keyword evidence="4" id="KW-1185">Reference proteome</keyword>
<proteinExistence type="predicted"/>
<dbReference type="OrthoDB" id="952876at2759"/>
<feature type="region of interest" description="Disordered" evidence="1">
    <location>
        <begin position="253"/>
        <end position="280"/>
    </location>
</feature>
<feature type="region of interest" description="Disordered" evidence="1">
    <location>
        <begin position="397"/>
        <end position="423"/>
    </location>
</feature>
<dbReference type="Proteomes" id="UP000015453">
    <property type="component" value="Unassembled WGS sequence"/>
</dbReference>
<dbReference type="PANTHER" id="PTHR47212:SF4">
    <property type="entry name" value="ADHESIN-LIKE PROTEIN, PUTATIVE (DUF3741)-RELATED"/>
    <property type="match status" value="1"/>
</dbReference>
<gene>
    <name evidence="3" type="ORF">M569_09061</name>
</gene>
<sequence length="595" mass="66989">MAKRNSQVPELKKERALSSCMWDLFSALDSCQVCFSHNLISDVLPPVEIHVKDHHGKLQQLQKHGVRQDGTAQKFVMRRKLDGEVIDLLVQVHKRERKNNERRNDGSMACGSDNQETDRILSHYIRSFFKPDKCNDADNVKAKTAVDELLLAHKTRVNSFSDAKRSQHDQQQHMKGLFQVLDSVVARKISSPAAAGFLFPLKKQEQVDCGCSSLISTTLSKTTSHQKEVAPFFFRGKKKNTLLQGTAHSESKREEVFCKKNGKAKEEERASSSAHSKRRGALSGFKKQDFDINSEAIRHLSLRLMKNVQAEEAKKSPKTLKHILSSSDHDLRFIGSTRDSENSSCTLQERTILCGLGSDQKSSSFEIEERFDKLAHESENIDSQEVLLGTPNRNIPDSIPENGLSPPFVGISPEKGSDDDATQQKLQPLPLDFEESSLESSPKIEGIISSDSCKYVHSLLQASFLNWNKPSEIKFPSEELPQDPSSDEVSSRCYFDKKLLFDHLNEALMEMQQQCRFSRTAVVVSKPEIKLVEAAMNRIMSRAVFVRSLDQLLSEDVAEYRCGIDMLCHTEILVNGISDGILEESVIDMIHEIVT</sequence>
<feature type="domain" description="DUF4378" evidence="2">
    <location>
        <begin position="486"/>
        <end position="584"/>
    </location>
</feature>
<dbReference type="InterPro" id="IPR025486">
    <property type="entry name" value="DUF4378"/>
</dbReference>
<dbReference type="EMBL" id="AUSU01004081">
    <property type="protein sequence ID" value="EPS65717.1"/>
    <property type="molecule type" value="Genomic_DNA"/>
</dbReference>